<name>A0ABW2WBM7_9ACTN</name>
<keyword evidence="2" id="KW-1185">Reference proteome</keyword>
<dbReference type="Proteomes" id="UP001597023">
    <property type="component" value="Unassembled WGS sequence"/>
</dbReference>
<evidence type="ECO:0008006" key="3">
    <source>
        <dbReference type="Google" id="ProtNLM"/>
    </source>
</evidence>
<dbReference type="RefSeq" id="WP_381608553.1">
    <property type="nucleotide sequence ID" value="NZ_JBHTEB010000001.1"/>
</dbReference>
<gene>
    <name evidence="1" type="ORF">ACFQZ6_14695</name>
</gene>
<sequence>MLSYQDVITVNTGVLTTAATDWDDMADGFEELETLYAARVLSVARKGRWVGVSATVADEQLSATRKQLKDAQTEARAIASILRDAHLQFTELIGQVKSLVEQAKAENFTVTSQGVAVYDPDTLQSMRHDPDFQKHAAQVQIAEAAWTQQIKDAVRAVDDADQGVKLALHKAAGVRSWFDRLRDPLGQDHAFNGSAVGDIEVYEAREAGKYADQILTGDKLSEAELAEWQRLMRDNSGDEVFSRTVLDHVGAEGTIRLTNRLNDLAYDSDQGNRQQYLGIEKGFAHTVATATRDTDSAFYREWREGLREAGTRRYEWQGEEVTGYQSFVTLLRQGDGYSDRFLHDLGDDLIAAERADPGDDIWDLPKGFVQARDDWFANDPLDGLLGVMSHDPGAAEGFLDPGNGANDRLEYLLRERDWNVVDGHPTMRNPMDPDRAPSDVLGQYDVEDADSRSGLGAALVAGATGIDPADAGGGFVPHSAANDRIFEASLGHLAAEGNDFPPQLREPMALVLGNHGDAVHEATSAHNDGETSLNRQHVLEVAKQISRDQHAYGTLHDSLNREIVYDINTGAEGDEEPLIRAGRTIGFLEEARYQGLQVDVDDAKSRATWDAKWDYHTWGGVVNFIPHVGDAAQRGVDAVTAKWLEEEIARIDSDQARANLAAGIGREGRLETLAEHWMAENSRVVSEEEKWMTVETIDNAANNGNATARRLAGAGS</sequence>
<organism evidence="1 2">
    <name type="scientific">Streptomyces flavalbus</name>
    <dbReference type="NCBI Taxonomy" id="2665155"/>
    <lineage>
        <taxon>Bacteria</taxon>
        <taxon>Bacillati</taxon>
        <taxon>Actinomycetota</taxon>
        <taxon>Actinomycetes</taxon>
        <taxon>Kitasatosporales</taxon>
        <taxon>Streptomycetaceae</taxon>
        <taxon>Streptomyces</taxon>
    </lineage>
</organism>
<accession>A0ABW2WBM7</accession>
<evidence type="ECO:0000313" key="1">
    <source>
        <dbReference type="EMBL" id="MFD0315453.1"/>
    </source>
</evidence>
<proteinExistence type="predicted"/>
<reference evidence="2" key="1">
    <citation type="journal article" date="2019" name="Int. J. Syst. Evol. Microbiol.">
        <title>The Global Catalogue of Microorganisms (GCM) 10K type strain sequencing project: providing services to taxonomists for standard genome sequencing and annotation.</title>
        <authorList>
            <consortium name="The Broad Institute Genomics Platform"/>
            <consortium name="The Broad Institute Genome Sequencing Center for Infectious Disease"/>
            <person name="Wu L."/>
            <person name="Ma J."/>
        </authorList>
    </citation>
    <scope>NUCLEOTIDE SEQUENCE [LARGE SCALE GENOMIC DNA]</scope>
    <source>
        <strain evidence="2">CGMCC 4.7400</strain>
    </source>
</reference>
<dbReference type="EMBL" id="JBHTEB010000001">
    <property type="protein sequence ID" value="MFD0315453.1"/>
    <property type="molecule type" value="Genomic_DNA"/>
</dbReference>
<comment type="caution">
    <text evidence="1">The sequence shown here is derived from an EMBL/GenBank/DDBJ whole genome shotgun (WGS) entry which is preliminary data.</text>
</comment>
<evidence type="ECO:0000313" key="2">
    <source>
        <dbReference type="Proteomes" id="UP001597023"/>
    </source>
</evidence>
<protein>
    <recommendedName>
        <fullName evidence="3">WXG100 family type VII secretion target</fullName>
    </recommendedName>
</protein>